<dbReference type="Proteomes" id="UP000095283">
    <property type="component" value="Unplaced"/>
</dbReference>
<dbReference type="WBParaSite" id="Hba_15952">
    <property type="protein sequence ID" value="Hba_15952"/>
    <property type="gene ID" value="Hba_15952"/>
</dbReference>
<proteinExistence type="predicted"/>
<dbReference type="AlphaFoldDB" id="A0A1I7XE70"/>
<sequence length="61" mass="7015">MTMPDYMSHKPLQILNELAYEALAYLPDLSPPTITLSSISTTTYKRRYSTTKQHLKKPSKN</sequence>
<evidence type="ECO:0000313" key="2">
    <source>
        <dbReference type="WBParaSite" id="Hba_15952"/>
    </source>
</evidence>
<protein>
    <submittedName>
        <fullName evidence="2">F-box domain-containing protein</fullName>
    </submittedName>
</protein>
<organism evidence="1 2">
    <name type="scientific">Heterorhabditis bacteriophora</name>
    <name type="common">Entomopathogenic nematode worm</name>
    <dbReference type="NCBI Taxonomy" id="37862"/>
    <lineage>
        <taxon>Eukaryota</taxon>
        <taxon>Metazoa</taxon>
        <taxon>Ecdysozoa</taxon>
        <taxon>Nematoda</taxon>
        <taxon>Chromadorea</taxon>
        <taxon>Rhabditida</taxon>
        <taxon>Rhabditina</taxon>
        <taxon>Rhabditomorpha</taxon>
        <taxon>Strongyloidea</taxon>
        <taxon>Heterorhabditidae</taxon>
        <taxon>Heterorhabditis</taxon>
    </lineage>
</organism>
<evidence type="ECO:0000313" key="1">
    <source>
        <dbReference type="Proteomes" id="UP000095283"/>
    </source>
</evidence>
<name>A0A1I7XE70_HETBA</name>
<keyword evidence="1" id="KW-1185">Reference proteome</keyword>
<reference evidence="2" key="1">
    <citation type="submission" date="2016-11" db="UniProtKB">
        <authorList>
            <consortium name="WormBaseParasite"/>
        </authorList>
    </citation>
    <scope>IDENTIFICATION</scope>
</reference>
<accession>A0A1I7XE70</accession>